<dbReference type="InterPro" id="IPR013102">
    <property type="entry name" value="PYNP_C"/>
</dbReference>
<evidence type="ECO:0000256" key="2">
    <source>
        <dbReference type="ARBA" id="ARBA00022679"/>
    </source>
</evidence>
<dbReference type="EMBL" id="LR131595">
    <property type="protein sequence ID" value="VDS10983.1"/>
    <property type="molecule type" value="Genomic_DNA"/>
</dbReference>
<dbReference type="GO" id="GO:0016763">
    <property type="term" value="F:pentosyltransferase activity"/>
    <property type="evidence" value="ECO:0007669"/>
    <property type="project" value="InterPro"/>
</dbReference>
<dbReference type="PANTHER" id="PTHR10515:SF0">
    <property type="entry name" value="THYMIDINE PHOSPHORYLASE"/>
    <property type="match status" value="1"/>
</dbReference>
<dbReference type="Pfam" id="PF00591">
    <property type="entry name" value="Glycos_transf_3"/>
    <property type="match status" value="1"/>
</dbReference>
<dbReference type="InterPro" id="IPR000312">
    <property type="entry name" value="Glycosyl_Trfase_fam3"/>
</dbReference>
<dbReference type="NCBIfam" id="NF003338">
    <property type="entry name" value="PRK04350.1"/>
    <property type="match status" value="1"/>
</dbReference>
<gene>
    <name evidence="4" type="primary">deoA</name>
</gene>
<dbReference type="Gene3D" id="3.40.1030.10">
    <property type="entry name" value="Nucleoside phosphorylase/phosphoribosyltransferase catalytic domain"/>
    <property type="match status" value="1"/>
</dbReference>
<keyword evidence="1" id="KW-0328">Glycosyltransferase</keyword>
<dbReference type="InterPro" id="IPR013466">
    <property type="entry name" value="Thymidine/AMP_Pase"/>
</dbReference>
<dbReference type="InterPro" id="IPR035902">
    <property type="entry name" value="Nuc_phospho_transferase"/>
</dbReference>
<dbReference type="EMBL" id="LR131621">
    <property type="protein sequence ID" value="VDS11009.1"/>
    <property type="molecule type" value="Genomic_DNA"/>
</dbReference>
<dbReference type="InterPro" id="IPR000053">
    <property type="entry name" value="Thymidine/pyrmidine_PPase"/>
</dbReference>
<evidence type="ECO:0000256" key="1">
    <source>
        <dbReference type="ARBA" id="ARBA00022676"/>
    </source>
</evidence>
<dbReference type="Gene3D" id="1.20.970.10">
    <property type="entry name" value="Transferase, Pyrimidine Nucleoside Phosphorylase, Chain C"/>
    <property type="match status" value="1"/>
</dbReference>
<keyword evidence="2" id="KW-0808">Transferase</keyword>
<dbReference type="GO" id="GO:0005829">
    <property type="term" value="C:cytosol"/>
    <property type="evidence" value="ECO:0007669"/>
    <property type="project" value="TreeGrafter"/>
</dbReference>
<dbReference type="InterPro" id="IPR036566">
    <property type="entry name" value="PYNP-like_C_sf"/>
</dbReference>
<dbReference type="SMART" id="SM00941">
    <property type="entry name" value="PYNP_C"/>
    <property type="match status" value="1"/>
</dbReference>
<protein>
    <submittedName>
        <fullName evidence="4">AMP phosphorylase</fullName>
    </submittedName>
</protein>
<sequence>MDLKVRPIELDAAGKTIAIINNHDAKELGVRPMERIIITKGNKKMCVIINTTADRFVKRGEIIVYHEVREALKLKNSDIVHAKPRGALESKKYIKEKVRGKELEYKKYKAIIFDVIQRNLNDLEISSLITALEINGMTEQEVYDVTKIIVETGKRVNFKGAVVDKHSVGGVPGDKTTLMFVPIIAASGLTIPKTSSRSITSAAGTADRMEALAPVEFSISQIKKIVDKTGGCIVWGGAVDLAPADDLFIQIEHPLNLDPLFIPSIMSKKISMGSKYLVIDMPSGPDAKIKTGKDFDDISKKFLHIAHKFGIKTRCVMTDARQPLGRNIGPLLEAREALENIIMPKEKNLINKVIVLSNTLMKLAGRKENAMEIIESGLAEEKLREIIKYQGGNEDIKPEMLQPGKFRHEIRSKESGRVKYINIKTIAVKAKMCGAPDDKKAGIIMQKQLNDTVKKHETLYTLYSESRNKMNQAAKGDVGFIVK</sequence>
<dbReference type="GO" id="GO:0004645">
    <property type="term" value="F:1,4-alpha-oligoglucan phosphorylase activity"/>
    <property type="evidence" value="ECO:0007669"/>
    <property type="project" value="InterPro"/>
</dbReference>
<evidence type="ECO:0000313" key="4">
    <source>
        <dbReference type="EMBL" id="VDS10983.1"/>
    </source>
</evidence>
<feature type="domain" description="Pyrimidine nucleoside phosphorylase C-terminal" evidence="3">
    <location>
        <begin position="417"/>
        <end position="483"/>
    </location>
</feature>
<dbReference type="PANTHER" id="PTHR10515">
    <property type="entry name" value="THYMIDINE PHOSPHORYLASE"/>
    <property type="match status" value="1"/>
</dbReference>
<dbReference type="SUPFAM" id="SSF47648">
    <property type="entry name" value="Nucleoside phosphorylase/phosphoribosyltransferase N-terminal domain"/>
    <property type="match status" value="1"/>
</dbReference>
<dbReference type="EMBL" id="LR131625">
    <property type="protein sequence ID" value="VDS11013.1"/>
    <property type="molecule type" value="Genomic_DNA"/>
</dbReference>
<organism evidence="4">
    <name type="scientific">uncultured Aenigmarchaeota archaeon</name>
    <dbReference type="NCBI Taxonomy" id="1462426"/>
    <lineage>
        <taxon>Archaea</taxon>
        <taxon>Candidatus Aenigmatarchaeota</taxon>
        <taxon>environmental samples</taxon>
    </lineage>
</organism>
<dbReference type="SUPFAM" id="SSF52418">
    <property type="entry name" value="Nucleoside phosphorylase/phosphoribosyltransferase catalytic domain"/>
    <property type="match status" value="1"/>
</dbReference>
<dbReference type="Gene3D" id="2.40.40.20">
    <property type="match status" value="1"/>
</dbReference>
<dbReference type="GO" id="GO:0006213">
    <property type="term" value="P:pyrimidine nucleoside metabolic process"/>
    <property type="evidence" value="ECO:0007669"/>
    <property type="project" value="InterPro"/>
</dbReference>
<dbReference type="AlphaFoldDB" id="A0A447ITZ5"/>
<dbReference type="Gene3D" id="3.90.1170.30">
    <property type="entry name" value="Pyrimidine nucleoside phosphorylase-like, C-terminal domain"/>
    <property type="match status" value="1"/>
</dbReference>
<name>A0A447ITZ5_9ARCH</name>
<dbReference type="EMBL" id="LR131608">
    <property type="protein sequence ID" value="VDS10996.1"/>
    <property type="molecule type" value="Genomic_DNA"/>
</dbReference>
<proteinExistence type="predicted"/>
<accession>A0A447ITZ5</accession>
<dbReference type="SUPFAM" id="SSF54680">
    <property type="entry name" value="Pyrimidine nucleoside phosphorylase C-terminal domain"/>
    <property type="match status" value="1"/>
</dbReference>
<dbReference type="InterPro" id="IPR017459">
    <property type="entry name" value="Glycosyl_Trfase_fam3_N_dom"/>
</dbReference>
<evidence type="ECO:0000259" key="3">
    <source>
        <dbReference type="SMART" id="SM00941"/>
    </source>
</evidence>
<reference evidence="4" key="1">
    <citation type="submission" date="2018-12" db="EMBL/GenBank/DDBJ databases">
        <authorList>
            <person name="Jaffe A."/>
        </authorList>
    </citation>
    <scope>NUCLEOTIDE SEQUENCE</scope>
</reference>
<dbReference type="Pfam" id="PF07831">
    <property type="entry name" value="PYNP_C"/>
    <property type="match status" value="1"/>
</dbReference>
<dbReference type="InterPro" id="IPR036320">
    <property type="entry name" value="Glycosyl_Trfase_fam3_N_dom_sf"/>
</dbReference>
<dbReference type="NCBIfam" id="TIGR02645">
    <property type="entry name" value="ARCH_P_rylase"/>
    <property type="match status" value="1"/>
</dbReference>
<dbReference type="GO" id="GO:0006206">
    <property type="term" value="P:pyrimidine nucleobase metabolic process"/>
    <property type="evidence" value="ECO:0007669"/>
    <property type="project" value="InterPro"/>
</dbReference>
<dbReference type="Pfam" id="PF02885">
    <property type="entry name" value="Glycos_trans_3N"/>
    <property type="match status" value="1"/>
</dbReference>